<accession>A0AAD9A8J0</accession>
<reference evidence="1" key="1">
    <citation type="submission" date="2023-01" db="EMBL/GenBank/DDBJ databases">
        <title>Colletotrichum chrysophilum M932 genome sequence.</title>
        <authorList>
            <person name="Baroncelli R."/>
        </authorList>
    </citation>
    <scope>NUCLEOTIDE SEQUENCE</scope>
    <source>
        <strain evidence="1">M932</strain>
    </source>
</reference>
<organism evidence="1 2">
    <name type="scientific">Colletotrichum chrysophilum</name>
    <dbReference type="NCBI Taxonomy" id="1836956"/>
    <lineage>
        <taxon>Eukaryota</taxon>
        <taxon>Fungi</taxon>
        <taxon>Dikarya</taxon>
        <taxon>Ascomycota</taxon>
        <taxon>Pezizomycotina</taxon>
        <taxon>Sordariomycetes</taxon>
        <taxon>Hypocreomycetidae</taxon>
        <taxon>Glomerellales</taxon>
        <taxon>Glomerellaceae</taxon>
        <taxon>Colletotrichum</taxon>
        <taxon>Colletotrichum gloeosporioides species complex</taxon>
    </lineage>
</organism>
<dbReference type="EMBL" id="JAQOWY010000359">
    <property type="protein sequence ID" value="KAK1843413.1"/>
    <property type="molecule type" value="Genomic_DNA"/>
</dbReference>
<keyword evidence="2" id="KW-1185">Reference proteome</keyword>
<comment type="caution">
    <text evidence="1">The sequence shown here is derived from an EMBL/GenBank/DDBJ whole genome shotgun (WGS) entry which is preliminary data.</text>
</comment>
<gene>
    <name evidence="1" type="ORF">CCHR01_13947</name>
</gene>
<name>A0AAD9A8J0_9PEZI</name>
<dbReference type="Proteomes" id="UP001243330">
    <property type="component" value="Unassembled WGS sequence"/>
</dbReference>
<evidence type="ECO:0000313" key="2">
    <source>
        <dbReference type="Proteomes" id="UP001243330"/>
    </source>
</evidence>
<sequence>MGEISFFSPERSLFSPTPRKCPARCDRLLRPSRSFCLFLLRKAKPNPRDVQCGGMSAGCEGCTCHASSWCLPQSSELGRSNLTIWCSSGLLFTVAIVPRGDQRVKFMHFLPISTVLFPRRGAFRVSLNIVGFAQEARKQWWDDMTFDMYTVSGASRNTHTGRDLGAL</sequence>
<evidence type="ECO:0000313" key="1">
    <source>
        <dbReference type="EMBL" id="KAK1843413.1"/>
    </source>
</evidence>
<dbReference type="AlphaFoldDB" id="A0AAD9A8J0"/>
<protein>
    <submittedName>
        <fullName evidence="1">Uncharacterized protein</fullName>
    </submittedName>
</protein>
<proteinExistence type="predicted"/>